<name>A0ABS5K0V7_9BACT</name>
<evidence type="ECO:0000313" key="2">
    <source>
        <dbReference type="EMBL" id="MBS2100759.1"/>
    </source>
</evidence>
<evidence type="ECO:0000256" key="1">
    <source>
        <dbReference type="SAM" id="SignalP"/>
    </source>
</evidence>
<comment type="caution">
    <text evidence="2">The sequence shown here is derived from an EMBL/GenBank/DDBJ whole genome shotgun (WGS) entry which is preliminary data.</text>
</comment>
<protein>
    <submittedName>
        <fullName evidence="2">DUF4198 domain-containing protein</fullName>
    </submittedName>
</protein>
<dbReference type="Pfam" id="PF10670">
    <property type="entry name" value="DUF4198"/>
    <property type="match status" value="1"/>
</dbReference>
<reference evidence="2 3" key="1">
    <citation type="journal article" date="2015" name="Int. J. Syst. Evol. Microbiol.">
        <title>Carboxylicivirga linearis sp. nov., isolated from a sea cucumber culture pond.</title>
        <authorList>
            <person name="Wang F.Q."/>
            <person name="Zhou Y.X."/>
            <person name="Lin X.Z."/>
            <person name="Chen G.J."/>
            <person name="Du Z.J."/>
        </authorList>
    </citation>
    <scope>NUCLEOTIDE SEQUENCE [LARGE SCALE GENOMIC DNA]</scope>
    <source>
        <strain evidence="2 3">FB218</strain>
    </source>
</reference>
<keyword evidence="3" id="KW-1185">Reference proteome</keyword>
<feature type="signal peptide" evidence="1">
    <location>
        <begin position="1"/>
        <end position="21"/>
    </location>
</feature>
<dbReference type="RefSeq" id="WP_212219235.1">
    <property type="nucleotide sequence ID" value="NZ_JAGUCO010000028.1"/>
</dbReference>
<gene>
    <name evidence="2" type="ORF">KEM10_20900</name>
</gene>
<dbReference type="EMBL" id="JAGUCO010000028">
    <property type="protein sequence ID" value="MBS2100759.1"/>
    <property type="molecule type" value="Genomic_DNA"/>
</dbReference>
<organism evidence="2 3">
    <name type="scientific">Carboxylicivirga linearis</name>
    <dbReference type="NCBI Taxonomy" id="1628157"/>
    <lineage>
        <taxon>Bacteria</taxon>
        <taxon>Pseudomonadati</taxon>
        <taxon>Bacteroidota</taxon>
        <taxon>Bacteroidia</taxon>
        <taxon>Marinilabiliales</taxon>
        <taxon>Marinilabiliaceae</taxon>
        <taxon>Carboxylicivirga</taxon>
    </lineage>
</organism>
<keyword evidence="1" id="KW-0732">Signal</keyword>
<dbReference type="InterPro" id="IPR019613">
    <property type="entry name" value="DUF4198"/>
</dbReference>
<evidence type="ECO:0000313" key="3">
    <source>
        <dbReference type="Proteomes" id="UP000708576"/>
    </source>
</evidence>
<dbReference type="Proteomes" id="UP000708576">
    <property type="component" value="Unassembled WGS sequence"/>
</dbReference>
<sequence length="267" mass="30176">MRILLTVAAIVLSLNSFTAKAHVPFLKPNQFIILHNRLQIESSFTEFPFQADFAMVAPSYIMFGPKQEQIELKPTAKTSAACYLEPEISLEGTYRIHAALRKGPKYKAIETAEGKLYFSDDIKNHTGTMTTLQYYSSADTYLMKGKPNYEPTLVSKGVEIIPLSSPNKIIVDQENSFKVYQDGRPVADTRIVVVYNNEHYDKKRIGDLYDVENSRDSNIYTNDNGVFSFTAKKAGLVLLFVTIHTKNDDGYWESYNTSLTLEVNLPS</sequence>
<proteinExistence type="predicted"/>
<accession>A0ABS5K0V7</accession>
<feature type="chain" id="PRO_5045953771" evidence="1">
    <location>
        <begin position="22"/>
        <end position="267"/>
    </location>
</feature>